<evidence type="ECO:0000313" key="2">
    <source>
        <dbReference type="EMBL" id="GBM95525.1"/>
    </source>
</evidence>
<name>A0A4Y2K0W7_ARAVE</name>
<dbReference type="AlphaFoldDB" id="A0A4Y2K0W7"/>
<gene>
    <name evidence="2" type="ORF">AVEN_140528_1</name>
</gene>
<comment type="caution">
    <text evidence="2">The sequence shown here is derived from an EMBL/GenBank/DDBJ whole genome shotgun (WGS) entry which is preliminary data.</text>
</comment>
<dbReference type="EMBL" id="BGPR01269898">
    <property type="protein sequence ID" value="GBM95525.1"/>
    <property type="molecule type" value="Genomic_DNA"/>
</dbReference>
<keyword evidence="3" id="KW-1185">Reference proteome</keyword>
<sequence length="46" mass="5366">VESTLCLGVPFRPPHLHSGSQHPHPRMKRSSKEKNRYKVFQNKPTQ</sequence>
<reference evidence="2 3" key="1">
    <citation type="journal article" date="2019" name="Sci. Rep.">
        <title>Orb-weaving spider Araneus ventricosus genome elucidates the spidroin gene catalogue.</title>
        <authorList>
            <person name="Kono N."/>
            <person name="Nakamura H."/>
            <person name="Ohtoshi R."/>
            <person name="Moran D.A.P."/>
            <person name="Shinohara A."/>
            <person name="Yoshida Y."/>
            <person name="Fujiwara M."/>
            <person name="Mori M."/>
            <person name="Tomita M."/>
            <person name="Arakawa K."/>
        </authorList>
    </citation>
    <scope>NUCLEOTIDE SEQUENCE [LARGE SCALE GENOMIC DNA]</scope>
</reference>
<proteinExistence type="predicted"/>
<accession>A0A4Y2K0W7</accession>
<dbReference type="Proteomes" id="UP000499080">
    <property type="component" value="Unassembled WGS sequence"/>
</dbReference>
<protein>
    <submittedName>
        <fullName evidence="2">Uncharacterized protein</fullName>
    </submittedName>
</protein>
<feature type="region of interest" description="Disordered" evidence="1">
    <location>
        <begin position="1"/>
        <end position="46"/>
    </location>
</feature>
<organism evidence="2 3">
    <name type="scientific">Araneus ventricosus</name>
    <name type="common">Orbweaver spider</name>
    <name type="synonym">Epeira ventricosa</name>
    <dbReference type="NCBI Taxonomy" id="182803"/>
    <lineage>
        <taxon>Eukaryota</taxon>
        <taxon>Metazoa</taxon>
        <taxon>Ecdysozoa</taxon>
        <taxon>Arthropoda</taxon>
        <taxon>Chelicerata</taxon>
        <taxon>Arachnida</taxon>
        <taxon>Araneae</taxon>
        <taxon>Araneomorphae</taxon>
        <taxon>Entelegynae</taxon>
        <taxon>Araneoidea</taxon>
        <taxon>Araneidae</taxon>
        <taxon>Araneus</taxon>
    </lineage>
</organism>
<feature type="non-terminal residue" evidence="2">
    <location>
        <position position="1"/>
    </location>
</feature>
<evidence type="ECO:0000256" key="1">
    <source>
        <dbReference type="SAM" id="MobiDB-lite"/>
    </source>
</evidence>
<evidence type="ECO:0000313" key="3">
    <source>
        <dbReference type="Proteomes" id="UP000499080"/>
    </source>
</evidence>